<organism evidence="9 10">
    <name type="scientific">Spiribacter salinus</name>
    <dbReference type="NCBI Taxonomy" id="1335746"/>
    <lineage>
        <taxon>Bacteria</taxon>
        <taxon>Pseudomonadati</taxon>
        <taxon>Pseudomonadota</taxon>
        <taxon>Gammaproteobacteria</taxon>
        <taxon>Chromatiales</taxon>
        <taxon>Ectothiorhodospiraceae</taxon>
        <taxon>Spiribacter</taxon>
    </lineage>
</organism>
<dbReference type="HAMAP" id="MF_00171">
    <property type="entry name" value="TruA"/>
    <property type="match status" value="1"/>
</dbReference>
<dbReference type="GO" id="GO:0031119">
    <property type="term" value="P:tRNA pseudouridine synthesis"/>
    <property type="evidence" value="ECO:0007669"/>
    <property type="project" value="UniProtKB-UniRule"/>
</dbReference>
<dbReference type="PANTHER" id="PTHR11142">
    <property type="entry name" value="PSEUDOURIDYLATE SYNTHASE"/>
    <property type="match status" value="1"/>
</dbReference>
<accession>A0A540VVF4</accession>
<gene>
    <name evidence="4 9" type="primary">truA</name>
    <name evidence="9" type="ORF">FKY71_02135</name>
</gene>
<dbReference type="GO" id="GO:0160147">
    <property type="term" value="F:tRNA pseudouridine(38-40) synthase activity"/>
    <property type="evidence" value="ECO:0007669"/>
    <property type="project" value="UniProtKB-EC"/>
</dbReference>
<dbReference type="SUPFAM" id="SSF55120">
    <property type="entry name" value="Pseudouridine synthase"/>
    <property type="match status" value="1"/>
</dbReference>
<dbReference type="FunFam" id="3.30.70.580:FF:000001">
    <property type="entry name" value="tRNA pseudouridine synthase A"/>
    <property type="match status" value="1"/>
</dbReference>
<evidence type="ECO:0000313" key="10">
    <source>
        <dbReference type="Proteomes" id="UP000315400"/>
    </source>
</evidence>
<evidence type="ECO:0000256" key="7">
    <source>
        <dbReference type="RuleBase" id="RU003792"/>
    </source>
</evidence>
<dbReference type="AlphaFoldDB" id="A0A540VVF4"/>
<dbReference type="InterPro" id="IPR020095">
    <property type="entry name" value="PsdUridine_synth_TruA_C"/>
</dbReference>
<dbReference type="InterPro" id="IPR020094">
    <property type="entry name" value="TruA/RsuA/RluB/E/F_N"/>
</dbReference>
<dbReference type="EC" id="5.4.99.12" evidence="4"/>
<dbReference type="Gene3D" id="3.30.70.580">
    <property type="entry name" value="Pseudouridine synthase I, catalytic domain, N-terminal subdomain"/>
    <property type="match status" value="1"/>
</dbReference>
<evidence type="ECO:0000256" key="3">
    <source>
        <dbReference type="ARBA" id="ARBA00023235"/>
    </source>
</evidence>
<evidence type="ECO:0000256" key="5">
    <source>
        <dbReference type="PIRSR" id="PIRSR001430-1"/>
    </source>
</evidence>
<keyword evidence="2 4" id="KW-0819">tRNA processing</keyword>
<comment type="function">
    <text evidence="4">Formation of pseudouridine at positions 38, 39 and 40 in the anticodon stem and loop of transfer RNAs.</text>
</comment>
<comment type="subunit">
    <text evidence="4">Homodimer.</text>
</comment>
<feature type="active site" description="Nucleophile" evidence="4 5">
    <location>
        <position position="52"/>
    </location>
</feature>
<dbReference type="EMBL" id="VIFK01000006">
    <property type="protein sequence ID" value="TQF00739.1"/>
    <property type="molecule type" value="Genomic_DNA"/>
</dbReference>
<dbReference type="Proteomes" id="UP000315400">
    <property type="component" value="Unassembled WGS sequence"/>
</dbReference>
<dbReference type="Pfam" id="PF01416">
    <property type="entry name" value="PseudoU_synth_1"/>
    <property type="match status" value="2"/>
</dbReference>
<dbReference type="NCBIfam" id="TIGR00071">
    <property type="entry name" value="hisT_truA"/>
    <property type="match status" value="1"/>
</dbReference>
<comment type="catalytic activity">
    <reaction evidence="4 7">
        <text>uridine(38/39/40) in tRNA = pseudouridine(38/39/40) in tRNA</text>
        <dbReference type="Rhea" id="RHEA:22376"/>
        <dbReference type="Rhea" id="RHEA-COMP:10085"/>
        <dbReference type="Rhea" id="RHEA-COMP:10087"/>
        <dbReference type="ChEBI" id="CHEBI:65314"/>
        <dbReference type="ChEBI" id="CHEBI:65315"/>
        <dbReference type="EC" id="5.4.99.12"/>
    </reaction>
</comment>
<dbReference type="GO" id="GO:0003723">
    <property type="term" value="F:RNA binding"/>
    <property type="evidence" value="ECO:0007669"/>
    <property type="project" value="InterPro"/>
</dbReference>
<comment type="caution">
    <text evidence="4">Lacks conserved residue(s) required for the propagation of feature annotation.</text>
</comment>
<comment type="similarity">
    <text evidence="1 4 7">Belongs to the tRNA pseudouridine synthase TruA family.</text>
</comment>
<reference evidence="9 10" key="1">
    <citation type="submission" date="2019-06" db="EMBL/GenBank/DDBJ databases">
        <title>Metagenome assembled Genome of Spiribacter salinus SL48-SHIP from the microbial mat of Salt Lake 48 (Novosibirsk region, Russia).</title>
        <authorList>
            <person name="Shipova A."/>
            <person name="Rozanov A.S."/>
            <person name="Bryanskaya A.V."/>
            <person name="Peltek S.E."/>
        </authorList>
    </citation>
    <scope>NUCLEOTIDE SEQUENCE [LARGE SCALE GENOMIC DNA]</scope>
    <source>
        <strain evidence="9">SL48-SHIP-2</strain>
    </source>
</reference>
<dbReference type="Gene3D" id="3.30.70.660">
    <property type="entry name" value="Pseudouridine synthase I, catalytic domain, C-terminal subdomain"/>
    <property type="match status" value="1"/>
</dbReference>
<dbReference type="PANTHER" id="PTHR11142:SF0">
    <property type="entry name" value="TRNA PSEUDOURIDINE SYNTHASE-LIKE 1"/>
    <property type="match status" value="1"/>
</dbReference>
<dbReference type="InterPro" id="IPR020097">
    <property type="entry name" value="PsdUridine_synth_TruA_a/b_dom"/>
</dbReference>
<sequence>MPRIALGVEYDGSAYRGWQTQAHAVAVQSELEAALAEIAGHPVRVTAAGRTDAGVHACSQVVHFDTEAERPDRAWVRGVNTHLPADIGVRWVAHPGKTFDARRSGVARRYRYLLQSSALAPVLMRNRVGWTWKALDLEPMQAAAGCLLGEHDFSSFRAAGCQARHPVRTVTEVSLARRGALIALEIEANAFLHHMVRNVVGSLMVIGSGERPSGWLADVLQARDRRVAGVTAPAAGLYLLGVRYPAPFDLPGPATTPAFASIPTGE</sequence>
<dbReference type="InterPro" id="IPR001406">
    <property type="entry name" value="PsdUridine_synth_TruA"/>
</dbReference>
<dbReference type="InterPro" id="IPR020103">
    <property type="entry name" value="PsdUridine_synth_cat_dom_sf"/>
</dbReference>
<evidence type="ECO:0000313" key="9">
    <source>
        <dbReference type="EMBL" id="TQF00739.1"/>
    </source>
</evidence>
<name>A0A540VVF4_9GAMM</name>
<feature type="domain" description="Pseudouridine synthase I TruA alpha/beta" evidence="8">
    <location>
        <begin position="143"/>
        <end position="245"/>
    </location>
</feature>
<evidence type="ECO:0000256" key="1">
    <source>
        <dbReference type="ARBA" id="ARBA00009375"/>
    </source>
</evidence>
<evidence type="ECO:0000256" key="2">
    <source>
        <dbReference type="ARBA" id="ARBA00022694"/>
    </source>
</evidence>
<evidence type="ECO:0000256" key="6">
    <source>
        <dbReference type="PIRSR" id="PIRSR001430-2"/>
    </source>
</evidence>
<dbReference type="CDD" id="cd02570">
    <property type="entry name" value="PseudoU_synth_EcTruA"/>
    <property type="match status" value="1"/>
</dbReference>
<protein>
    <recommendedName>
        <fullName evidence="4">tRNA pseudouridine synthase A</fullName>
        <ecNumber evidence="4">5.4.99.12</ecNumber>
    </recommendedName>
    <alternativeName>
        <fullName evidence="4">tRNA pseudouridine(38-40) synthase</fullName>
    </alternativeName>
    <alternativeName>
        <fullName evidence="4">tRNA pseudouridylate synthase I</fullName>
    </alternativeName>
    <alternativeName>
        <fullName evidence="4">tRNA-uridine isomerase I</fullName>
    </alternativeName>
</protein>
<dbReference type="PIRSF" id="PIRSF001430">
    <property type="entry name" value="tRNA_psdUrid_synth"/>
    <property type="match status" value="1"/>
</dbReference>
<feature type="domain" description="Pseudouridine synthase I TruA alpha/beta" evidence="8">
    <location>
        <begin position="9"/>
        <end position="99"/>
    </location>
</feature>
<feature type="binding site" evidence="4 6">
    <location>
        <position position="110"/>
    </location>
    <ligand>
        <name>substrate</name>
    </ligand>
</feature>
<evidence type="ECO:0000259" key="8">
    <source>
        <dbReference type="Pfam" id="PF01416"/>
    </source>
</evidence>
<dbReference type="STRING" id="1260251.SPISAL_06465"/>
<proteinExistence type="inferred from homology"/>
<comment type="caution">
    <text evidence="9">The sequence shown here is derived from an EMBL/GenBank/DDBJ whole genome shotgun (WGS) entry which is preliminary data.</text>
</comment>
<evidence type="ECO:0000256" key="4">
    <source>
        <dbReference type="HAMAP-Rule" id="MF_00171"/>
    </source>
</evidence>
<keyword evidence="3 4" id="KW-0413">Isomerase</keyword>